<sequence>MRAGLITSTVLHGGVLVLALATFASPRPFDTPVDTIPVEVVSAADVSKVTKGAETGKKDEPPKTVAEKIDAEKPTPDPALKVTEKQEVAPTSAAPPPPPPPPQPKAEDQKPAPAPPKAEPPPPQADEALKADPDPKPQQQAQPAPMPPKKPPPPPKVAEQRPPTDQAFNADKIAALLDKRTPQRAAATGSQLSPNASFGAPRGNAAAVSLSEQDAFREKVRQCWRMPHINDDRIFAYIELNLNRDGTLAATPTIVEGPALTPDQTPVFQAFVSSAVRALIQCQPYTMFRAETYDQWRSIQSRFYPNMFGGA</sequence>
<name>A0A4R3M343_9HYPH</name>
<accession>A0A4R3M343</accession>
<reference evidence="3 4" key="1">
    <citation type="submission" date="2019-03" db="EMBL/GenBank/DDBJ databases">
        <title>Genomic Encyclopedia of Type Strains, Phase IV (KMG-IV): sequencing the most valuable type-strain genomes for metagenomic binning, comparative biology and taxonomic classification.</title>
        <authorList>
            <person name="Goeker M."/>
        </authorList>
    </citation>
    <scope>NUCLEOTIDE SEQUENCE [LARGE SCALE GENOMIC DNA]</scope>
    <source>
        <strain evidence="3 4">DSM 9035</strain>
    </source>
</reference>
<evidence type="ECO:0000313" key="4">
    <source>
        <dbReference type="Proteomes" id="UP000294664"/>
    </source>
</evidence>
<feature type="compositionally biased region" description="Pro residues" evidence="1">
    <location>
        <begin position="144"/>
        <end position="156"/>
    </location>
</feature>
<keyword evidence="4" id="KW-1185">Reference proteome</keyword>
<proteinExistence type="predicted"/>
<organism evidence="3 4">
    <name type="scientific">Aquabacter spiritensis</name>
    <dbReference type="NCBI Taxonomy" id="933073"/>
    <lineage>
        <taxon>Bacteria</taxon>
        <taxon>Pseudomonadati</taxon>
        <taxon>Pseudomonadota</taxon>
        <taxon>Alphaproteobacteria</taxon>
        <taxon>Hyphomicrobiales</taxon>
        <taxon>Xanthobacteraceae</taxon>
        <taxon>Aquabacter</taxon>
    </lineage>
</organism>
<keyword evidence="3" id="KW-0131">Cell cycle</keyword>
<feature type="region of interest" description="Disordered" evidence="1">
    <location>
        <begin position="50"/>
        <end position="163"/>
    </location>
</feature>
<protein>
    <submittedName>
        <fullName evidence="3">Cell division and transport-associated protein TolA</fullName>
    </submittedName>
</protein>
<feature type="signal peptide" evidence="2">
    <location>
        <begin position="1"/>
        <end position="24"/>
    </location>
</feature>
<feature type="compositionally biased region" description="Basic and acidic residues" evidence="1">
    <location>
        <begin position="54"/>
        <end position="75"/>
    </location>
</feature>
<feature type="region of interest" description="Disordered" evidence="1">
    <location>
        <begin position="181"/>
        <end position="202"/>
    </location>
</feature>
<dbReference type="Gene3D" id="3.30.1150.10">
    <property type="match status" value="1"/>
</dbReference>
<dbReference type="PRINTS" id="PR01217">
    <property type="entry name" value="PRICHEXTENSN"/>
</dbReference>
<feature type="chain" id="PRO_5020282422" evidence="2">
    <location>
        <begin position="25"/>
        <end position="311"/>
    </location>
</feature>
<dbReference type="GO" id="GO:0051301">
    <property type="term" value="P:cell division"/>
    <property type="evidence" value="ECO:0007669"/>
    <property type="project" value="UniProtKB-KW"/>
</dbReference>
<dbReference type="RefSeq" id="WP_132030917.1">
    <property type="nucleotide sequence ID" value="NZ_SMAI01000004.1"/>
</dbReference>
<feature type="compositionally biased region" description="Pro residues" evidence="1">
    <location>
        <begin position="93"/>
        <end position="104"/>
    </location>
</feature>
<evidence type="ECO:0000313" key="3">
    <source>
        <dbReference type="EMBL" id="TCT05575.1"/>
    </source>
</evidence>
<keyword evidence="3" id="KW-0132">Cell division</keyword>
<comment type="caution">
    <text evidence="3">The sequence shown here is derived from an EMBL/GenBank/DDBJ whole genome shotgun (WGS) entry which is preliminary data.</text>
</comment>
<dbReference type="EMBL" id="SMAI01000004">
    <property type="protein sequence ID" value="TCT05575.1"/>
    <property type="molecule type" value="Genomic_DNA"/>
</dbReference>
<dbReference type="Proteomes" id="UP000294664">
    <property type="component" value="Unassembled WGS sequence"/>
</dbReference>
<keyword evidence="2" id="KW-0732">Signal</keyword>
<evidence type="ECO:0000256" key="2">
    <source>
        <dbReference type="SAM" id="SignalP"/>
    </source>
</evidence>
<dbReference type="AlphaFoldDB" id="A0A4R3M343"/>
<gene>
    <name evidence="3" type="ORF">EDC64_104132</name>
</gene>
<feature type="compositionally biased region" description="Pro residues" evidence="1">
    <location>
        <begin position="112"/>
        <end position="124"/>
    </location>
</feature>
<dbReference type="OrthoDB" id="7161229at2"/>
<evidence type="ECO:0000256" key="1">
    <source>
        <dbReference type="SAM" id="MobiDB-lite"/>
    </source>
</evidence>